<keyword evidence="2" id="KW-1185">Reference proteome</keyword>
<protein>
    <submittedName>
        <fullName evidence="1">Uncharacterized protein</fullName>
    </submittedName>
</protein>
<dbReference type="Proteomes" id="UP000814140">
    <property type="component" value="Unassembled WGS sequence"/>
</dbReference>
<name>A0ACB8SUD2_9AGAM</name>
<sequence length="599" mass="67411">MTDVAGPLSSFSVEQCSFSFQRRAHKKYPAGILIITVSAIHPIHGQVASMKAWSIDRRADGCWGHCIIDGLEEDDRAMGDSFFYLFDKFGHLRPWFISDDWQKGLGIWGSELNSGVLVYVALPEVKNMFQGKGLDIALFKAFRGIRDVRNASFFFSMVPSDDGPTSCIKTREVFLLRMVDFRRIGRSNYFGYALDSSHPSRTLSLHNDLDEVPLSFKPIKTLKFPFHNVIANSANLSDPVIELQLRKIFLVNPDLIHSRDDLGSTPLYLAVNSQRVVIVRTLLGFGAESDIMRRDNVFRENAWEHCVGRMRGVRERKGVLYGIYDGNNESLLRIKFLLKKAIGFEMSATEAEYVKLKRWACTCGKCVGGWLSPKMKARLLVSADIMRSEDVLPDEYLTLSIVERSKLDRDLLRVDGTLKYLPFHLRNSMNPSFYRGYRDAINALYDALLTSDDKTAVTAASLLDLVPQWRTSDLKSFQADGGLLDAAFQSVIFPAAVLGPLGSGMFDYSKRDDEAWQALPPCRNDMEFEMVRYNMCPNMANRIAAGRSYNKIWGPYVDPTDNVVYMDLSYAGKVTGIASSSERCAKCSLSSDTVSLRST</sequence>
<comment type="caution">
    <text evidence="1">The sequence shown here is derived from an EMBL/GenBank/DDBJ whole genome shotgun (WGS) entry which is preliminary data.</text>
</comment>
<dbReference type="EMBL" id="MU277225">
    <property type="protein sequence ID" value="KAI0059550.1"/>
    <property type="molecule type" value="Genomic_DNA"/>
</dbReference>
<organism evidence="1 2">
    <name type="scientific">Artomyces pyxidatus</name>
    <dbReference type="NCBI Taxonomy" id="48021"/>
    <lineage>
        <taxon>Eukaryota</taxon>
        <taxon>Fungi</taxon>
        <taxon>Dikarya</taxon>
        <taxon>Basidiomycota</taxon>
        <taxon>Agaricomycotina</taxon>
        <taxon>Agaricomycetes</taxon>
        <taxon>Russulales</taxon>
        <taxon>Auriscalpiaceae</taxon>
        <taxon>Artomyces</taxon>
    </lineage>
</organism>
<proteinExistence type="predicted"/>
<evidence type="ECO:0000313" key="2">
    <source>
        <dbReference type="Proteomes" id="UP000814140"/>
    </source>
</evidence>
<evidence type="ECO:0000313" key="1">
    <source>
        <dbReference type="EMBL" id="KAI0059550.1"/>
    </source>
</evidence>
<reference evidence="1" key="2">
    <citation type="journal article" date="2022" name="New Phytol.">
        <title>Evolutionary transition to the ectomycorrhizal habit in the genomes of a hyperdiverse lineage of mushroom-forming fungi.</title>
        <authorList>
            <person name="Looney B."/>
            <person name="Miyauchi S."/>
            <person name="Morin E."/>
            <person name="Drula E."/>
            <person name="Courty P.E."/>
            <person name="Kohler A."/>
            <person name="Kuo A."/>
            <person name="LaButti K."/>
            <person name="Pangilinan J."/>
            <person name="Lipzen A."/>
            <person name="Riley R."/>
            <person name="Andreopoulos W."/>
            <person name="He G."/>
            <person name="Johnson J."/>
            <person name="Nolan M."/>
            <person name="Tritt A."/>
            <person name="Barry K.W."/>
            <person name="Grigoriev I.V."/>
            <person name="Nagy L.G."/>
            <person name="Hibbett D."/>
            <person name="Henrissat B."/>
            <person name="Matheny P.B."/>
            <person name="Labbe J."/>
            <person name="Martin F.M."/>
        </authorList>
    </citation>
    <scope>NUCLEOTIDE SEQUENCE</scope>
    <source>
        <strain evidence="1">HHB10654</strain>
    </source>
</reference>
<accession>A0ACB8SUD2</accession>
<reference evidence="1" key="1">
    <citation type="submission" date="2021-03" db="EMBL/GenBank/DDBJ databases">
        <authorList>
            <consortium name="DOE Joint Genome Institute"/>
            <person name="Ahrendt S."/>
            <person name="Looney B.P."/>
            <person name="Miyauchi S."/>
            <person name="Morin E."/>
            <person name="Drula E."/>
            <person name="Courty P.E."/>
            <person name="Chicoki N."/>
            <person name="Fauchery L."/>
            <person name="Kohler A."/>
            <person name="Kuo A."/>
            <person name="Labutti K."/>
            <person name="Pangilinan J."/>
            <person name="Lipzen A."/>
            <person name="Riley R."/>
            <person name="Andreopoulos W."/>
            <person name="He G."/>
            <person name="Johnson J."/>
            <person name="Barry K.W."/>
            <person name="Grigoriev I.V."/>
            <person name="Nagy L."/>
            <person name="Hibbett D."/>
            <person name="Henrissat B."/>
            <person name="Matheny P.B."/>
            <person name="Labbe J."/>
            <person name="Martin F."/>
        </authorList>
    </citation>
    <scope>NUCLEOTIDE SEQUENCE</scope>
    <source>
        <strain evidence="1">HHB10654</strain>
    </source>
</reference>
<gene>
    <name evidence="1" type="ORF">BV25DRAFT_1860133</name>
</gene>